<dbReference type="InterPro" id="IPR021163">
    <property type="entry name" value="Ferredox_Rdtase_adrenod"/>
</dbReference>
<dbReference type="Proteomes" id="UP000294543">
    <property type="component" value="Unassembled WGS sequence"/>
</dbReference>
<feature type="binding site" evidence="9">
    <location>
        <position position="58"/>
    </location>
    <ligand>
        <name>FAD</name>
        <dbReference type="ChEBI" id="CHEBI:57692"/>
    </ligand>
</feature>
<organism evidence="12 13">
    <name type="scientific">Nonomuraea diastatica</name>
    <dbReference type="NCBI Taxonomy" id="1848329"/>
    <lineage>
        <taxon>Bacteria</taxon>
        <taxon>Bacillati</taxon>
        <taxon>Actinomycetota</taxon>
        <taxon>Actinomycetes</taxon>
        <taxon>Streptosporangiales</taxon>
        <taxon>Streptosporangiaceae</taxon>
        <taxon>Nonomuraea</taxon>
    </lineage>
</organism>
<comment type="catalytic activity">
    <reaction evidence="8">
        <text>2 reduced [2Fe-2S]-[ferredoxin] + NADP(+) + H(+) = 2 oxidized [2Fe-2S]-[ferredoxin] + NADPH</text>
        <dbReference type="Rhea" id="RHEA:20125"/>
        <dbReference type="Rhea" id="RHEA-COMP:10000"/>
        <dbReference type="Rhea" id="RHEA-COMP:10001"/>
        <dbReference type="ChEBI" id="CHEBI:15378"/>
        <dbReference type="ChEBI" id="CHEBI:33737"/>
        <dbReference type="ChEBI" id="CHEBI:33738"/>
        <dbReference type="ChEBI" id="CHEBI:57783"/>
        <dbReference type="ChEBI" id="CHEBI:58349"/>
        <dbReference type="EC" id="1.18.1.2"/>
    </reaction>
</comment>
<accession>A0A4R4WYF2</accession>
<reference evidence="12 13" key="1">
    <citation type="submission" date="2019-03" db="EMBL/GenBank/DDBJ databases">
        <title>Draft genome sequences of novel Actinobacteria.</title>
        <authorList>
            <person name="Sahin N."/>
            <person name="Ay H."/>
            <person name="Saygin H."/>
        </authorList>
    </citation>
    <scope>NUCLEOTIDE SEQUENCE [LARGE SCALE GENOMIC DNA]</scope>
    <source>
        <strain evidence="12 13">KC712</strain>
    </source>
</reference>
<feature type="binding site" evidence="9">
    <location>
        <position position="389"/>
    </location>
    <ligand>
        <name>FAD</name>
        <dbReference type="ChEBI" id="CHEBI:57692"/>
    </ligand>
</feature>
<evidence type="ECO:0000256" key="2">
    <source>
        <dbReference type="ARBA" id="ARBA00008312"/>
    </source>
</evidence>
<dbReference type="Gene3D" id="3.50.50.60">
    <property type="entry name" value="FAD/NAD(P)-binding domain"/>
    <property type="match status" value="1"/>
</dbReference>
<evidence type="ECO:0000256" key="9">
    <source>
        <dbReference type="PIRSR" id="PIRSR000362-1"/>
    </source>
</evidence>
<dbReference type="EC" id="1.18.1.2" evidence="3"/>
<dbReference type="PANTHER" id="PTHR48467:SF1">
    <property type="entry name" value="GLUTAMATE SYNTHASE 1 [NADH], CHLOROPLASTIC-LIKE"/>
    <property type="match status" value="1"/>
</dbReference>
<keyword evidence="7" id="KW-0560">Oxidoreductase</keyword>
<comment type="cofactor">
    <cofactor evidence="1 9">
        <name>FAD</name>
        <dbReference type="ChEBI" id="CHEBI:57692"/>
    </cofactor>
</comment>
<name>A0A4R4WYF2_9ACTN</name>
<evidence type="ECO:0000256" key="3">
    <source>
        <dbReference type="ARBA" id="ARBA00013223"/>
    </source>
</evidence>
<dbReference type="PIRSF" id="PIRSF000362">
    <property type="entry name" value="FNR"/>
    <property type="match status" value="1"/>
</dbReference>
<evidence type="ECO:0000256" key="10">
    <source>
        <dbReference type="PIRSR" id="PIRSR000362-2"/>
    </source>
</evidence>
<dbReference type="PRINTS" id="PR00419">
    <property type="entry name" value="ADXRDTASE"/>
</dbReference>
<feature type="binding site" evidence="10">
    <location>
        <begin position="239"/>
        <end position="240"/>
    </location>
    <ligand>
        <name>NADP(+)</name>
        <dbReference type="ChEBI" id="CHEBI:58349"/>
    </ligand>
</feature>
<dbReference type="InterPro" id="IPR036188">
    <property type="entry name" value="FAD/NAD-bd_sf"/>
</dbReference>
<dbReference type="AlphaFoldDB" id="A0A4R4WYF2"/>
<dbReference type="GO" id="GO:0004324">
    <property type="term" value="F:ferredoxin-NADP+ reductase activity"/>
    <property type="evidence" value="ECO:0007669"/>
    <property type="project" value="UniProtKB-EC"/>
</dbReference>
<dbReference type="InterPro" id="IPR023753">
    <property type="entry name" value="FAD/NAD-binding_dom"/>
</dbReference>
<feature type="binding site" evidence="9">
    <location>
        <position position="88"/>
    </location>
    <ligand>
        <name>FAD</name>
        <dbReference type="ChEBI" id="CHEBI:57692"/>
    </ligand>
</feature>
<keyword evidence="13" id="KW-1185">Reference proteome</keyword>
<evidence type="ECO:0000313" key="13">
    <source>
        <dbReference type="Proteomes" id="UP000294543"/>
    </source>
</evidence>
<evidence type="ECO:0000256" key="8">
    <source>
        <dbReference type="ARBA" id="ARBA00047776"/>
    </source>
</evidence>
<evidence type="ECO:0000259" key="11">
    <source>
        <dbReference type="Pfam" id="PF07992"/>
    </source>
</evidence>
<sequence length="482" mass="52161">MSALTGCALFAGGVHPGRRSGIHRSHRPVVPKGTHVSCDRVLGGSVALHVAVIGSGPAGIYTAEALVKQSSEPVHVDVLERLPTPYGLVRYGVAPDHTSIKSIANYLRRVLELPEVRFLGGVTLGEHLSVDDLLGVYDAVVYCTGAMVDRKLGIPGEDLPGSVAATDFVNWYCGHPDVGPGRFTLDTSEVAVIGVGNVAVDVVRVLAKTSDELRSTDVPHDVLERLQDSQVKAIHMIGRRGPEHAKFTLKELRELGELANADVCVRPEEAVVLGGDFPRQVQGNIKVLQSWAEREPVGRPRRLDVRFWLRPVEILGTERVEGITLERTRLSDEGRVVGTGEFETLPVGMVLRSVGYQSVPLPGVPFSEATMTVPHEAGRVREREYVAGWLKRGPTGVIGTNKSDAAETVRTLLADLAAGGDGRERAHRGSVDALLAERGARPVTYEEWLAIERAETELARSLGRGERVKLVGLEAMFRACRP</sequence>
<feature type="binding site" evidence="10">
    <location>
        <position position="396"/>
    </location>
    <ligand>
        <name>NADP(+)</name>
        <dbReference type="ChEBI" id="CHEBI:58349"/>
    </ligand>
</feature>
<evidence type="ECO:0000256" key="4">
    <source>
        <dbReference type="ARBA" id="ARBA00022630"/>
    </source>
</evidence>
<keyword evidence="5 9" id="KW-0274">FAD</keyword>
<dbReference type="PANTHER" id="PTHR48467">
    <property type="entry name" value="GLUTAMATE SYNTHASE 1 [NADH], CHLOROPLASTIC-LIKE"/>
    <property type="match status" value="1"/>
</dbReference>
<comment type="caution">
    <text evidence="12">The sequence shown here is derived from an EMBL/GenBank/DDBJ whole genome shotgun (WGS) entry which is preliminary data.</text>
</comment>
<evidence type="ECO:0000313" key="12">
    <source>
        <dbReference type="EMBL" id="TDD22874.1"/>
    </source>
</evidence>
<dbReference type="SUPFAM" id="SSF51971">
    <property type="entry name" value="Nucleotide-binding domain"/>
    <property type="match status" value="1"/>
</dbReference>
<proteinExistence type="inferred from homology"/>
<feature type="binding site" evidence="9">
    <location>
        <position position="124"/>
    </location>
    <ligand>
        <name>FAD</name>
        <dbReference type="ChEBI" id="CHEBI:57692"/>
    </ligand>
</feature>
<feature type="domain" description="FAD/NAD(P)-binding" evidence="11">
    <location>
        <begin position="49"/>
        <end position="216"/>
    </location>
</feature>
<feature type="binding site" evidence="10">
    <location>
        <position position="251"/>
    </location>
    <ligand>
        <name>NADP(+)</name>
        <dbReference type="ChEBI" id="CHEBI:58349"/>
    </ligand>
</feature>
<dbReference type="InterPro" id="IPR055275">
    <property type="entry name" value="Ferredox_Rdtase"/>
</dbReference>
<feature type="binding site" evidence="9">
    <location>
        <position position="80"/>
    </location>
    <ligand>
        <name>FAD</name>
        <dbReference type="ChEBI" id="CHEBI:57692"/>
    </ligand>
</feature>
<evidence type="ECO:0000256" key="1">
    <source>
        <dbReference type="ARBA" id="ARBA00001974"/>
    </source>
</evidence>
<keyword evidence="4" id="KW-0285">Flavoprotein</keyword>
<comment type="similarity">
    <text evidence="2">Belongs to the ferredoxin--NADP reductase type 1 family.</text>
</comment>
<feature type="binding site" evidence="9">
    <location>
        <begin position="396"/>
        <end position="398"/>
    </location>
    <ligand>
        <name>FAD</name>
        <dbReference type="ChEBI" id="CHEBI:57692"/>
    </ligand>
</feature>
<evidence type="ECO:0000256" key="6">
    <source>
        <dbReference type="ARBA" id="ARBA00022857"/>
    </source>
</evidence>
<gene>
    <name evidence="12" type="ORF">E1294_10655</name>
</gene>
<keyword evidence="6 10" id="KW-0521">NADP</keyword>
<protein>
    <recommendedName>
        <fullName evidence="3">ferredoxin--NADP(+) reductase</fullName>
        <ecNumber evidence="3">1.18.1.2</ecNumber>
    </recommendedName>
</protein>
<dbReference type="Gene3D" id="3.40.50.720">
    <property type="entry name" value="NAD(P)-binding Rossmann-like Domain"/>
    <property type="match status" value="1"/>
</dbReference>
<dbReference type="EMBL" id="SMKP01000022">
    <property type="protein sequence ID" value="TDD22874.1"/>
    <property type="molecule type" value="Genomic_DNA"/>
</dbReference>
<dbReference type="Pfam" id="PF07992">
    <property type="entry name" value="Pyr_redox_2"/>
    <property type="match status" value="1"/>
</dbReference>
<evidence type="ECO:0000256" key="5">
    <source>
        <dbReference type="ARBA" id="ARBA00022827"/>
    </source>
</evidence>
<evidence type="ECO:0000256" key="7">
    <source>
        <dbReference type="ARBA" id="ARBA00023002"/>
    </source>
</evidence>
<dbReference type="OrthoDB" id="289202at2"/>